<evidence type="ECO:0000313" key="3">
    <source>
        <dbReference type="EMBL" id="KAK7305656.1"/>
    </source>
</evidence>
<gene>
    <name evidence="4" type="ORF">VNO77_08739</name>
    <name evidence="3" type="ORF">VNO77_43564</name>
</gene>
<accession>A0AAN9QWA4</accession>
<organism evidence="4 5">
    <name type="scientific">Canavalia gladiata</name>
    <name type="common">Sword bean</name>
    <name type="synonym">Dolichos gladiatus</name>
    <dbReference type="NCBI Taxonomy" id="3824"/>
    <lineage>
        <taxon>Eukaryota</taxon>
        <taxon>Viridiplantae</taxon>
        <taxon>Streptophyta</taxon>
        <taxon>Embryophyta</taxon>
        <taxon>Tracheophyta</taxon>
        <taxon>Spermatophyta</taxon>
        <taxon>Magnoliopsida</taxon>
        <taxon>eudicotyledons</taxon>
        <taxon>Gunneridae</taxon>
        <taxon>Pentapetalae</taxon>
        <taxon>rosids</taxon>
        <taxon>fabids</taxon>
        <taxon>Fabales</taxon>
        <taxon>Fabaceae</taxon>
        <taxon>Papilionoideae</taxon>
        <taxon>50 kb inversion clade</taxon>
        <taxon>NPAAA clade</taxon>
        <taxon>indigoferoid/millettioid clade</taxon>
        <taxon>Phaseoleae</taxon>
        <taxon>Canavalia</taxon>
    </lineage>
</organism>
<proteinExistence type="predicted"/>
<sequence length="287" mass="32254">MAGRRRYFRPRKAARRTNPQELYSESMSSPAPPTPVFNPNPVTAPKLNPKTIVGEGEGTKHVPGVIILSSSRVEERSKRRGGEDACPQPEEHADEMRVHDFLVEAPKSNAELLVKIENLENAVKEIKEALSLITQILTQNSQQSAGLHLLNLNTISTPKQSGLTDQLRTKMILRKLDSPQPQPLNQQTPTPLDEKHIEQQITKRLFSPKKKTSPQKLLHTFGTTTGYYITSKKKSIPRKTAKIQAPYVPDWIGTIFNPHQQISFTITEMAVAAYIYGTSTDELMINW</sequence>
<feature type="compositionally biased region" description="Polar residues" evidence="2">
    <location>
        <begin position="17"/>
        <end position="29"/>
    </location>
</feature>
<dbReference type="AlphaFoldDB" id="A0AAN9QWA4"/>
<feature type="region of interest" description="Disordered" evidence="2">
    <location>
        <begin position="72"/>
        <end position="93"/>
    </location>
</feature>
<feature type="region of interest" description="Disordered" evidence="2">
    <location>
        <begin position="1"/>
        <end position="47"/>
    </location>
</feature>
<evidence type="ECO:0000256" key="1">
    <source>
        <dbReference type="SAM" id="Coils"/>
    </source>
</evidence>
<evidence type="ECO:0000313" key="4">
    <source>
        <dbReference type="EMBL" id="KAK7350297.1"/>
    </source>
</evidence>
<dbReference type="EMBL" id="JAYMYQ010000011">
    <property type="protein sequence ID" value="KAK7305656.1"/>
    <property type="molecule type" value="Genomic_DNA"/>
</dbReference>
<protein>
    <submittedName>
        <fullName evidence="4">Uncharacterized protein</fullName>
    </submittedName>
</protein>
<evidence type="ECO:0000313" key="5">
    <source>
        <dbReference type="Proteomes" id="UP001367508"/>
    </source>
</evidence>
<dbReference type="EMBL" id="JAYMYQ010000002">
    <property type="protein sequence ID" value="KAK7350297.1"/>
    <property type="molecule type" value="Genomic_DNA"/>
</dbReference>
<feature type="coiled-coil region" evidence="1">
    <location>
        <begin position="109"/>
        <end position="136"/>
    </location>
</feature>
<reference evidence="4 5" key="1">
    <citation type="submission" date="2024-01" db="EMBL/GenBank/DDBJ databases">
        <title>The genomes of 5 underutilized Papilionoideae crops provide insights into root nodulation and disease resistanc.</title>
        <authorList>
            <person name="Jiang F."/>
        </authorList>
    </citation>
    <scope>NUCLEOTIDE SEQUENCE [LARGE SCALE GENOMIC DNA]</scope>
    <source>
        <strain evidence="4">LVBAO_FW01</strain>
        <tissue evidence="4">Leaves</tissue>
    </source>
</reference>
<feature type="compositionally biased region" description="Basic residues" evidence="2">
    <location>
        <begin position="1"/>
        <end position="15"/>
    </location>
</feature>
<keyword evidence="1" id="KW-0175">Coiled coil</keyword>
<evidence type="ECO:0000256" key="2">
    <source>
        <dbReference type="SAM" id="MobiDB-lite"/>
    </source>
</evidence>
<dbReference type="Proteomes" id="UP001367508">
    <property type="component" value="Unassembled WGS sequence"/>
</dbReference>
<name>A0AAN9QWA4_CANGL</name>
<comment type="caution">
    <text evidence="4">The sequence shown here is derived from an EMBL/GenBank/DDBJ whole genome shotgun (WGS) entry which is preliminary data.</text>
</comment>
<keyword evidence="5" id="KW-1185">Reference proteome</keyword>